<evidence type="ECO:0000256" key="1">
    <source>
        <dbReference type="ARBA" id="ARBA00010951"/>
    </source>
</evidence>
<comment type="similarity">
    <text evidence="1">Belongs to the galactose-1-phosphate uridylyltransferase type 1 family.</text>
</comment>
<feature type="binding site" evidence="9">
    <location>
        <position position="162"/>
    </location>
    <ligand>
        <name>Zn(2+)</name>
        <dbReference type="ChEBI" id="CHEBI:29105"/>
    </ligand>
</feature>
<proteinExistence type="inferred from homology"/>
<dbReference type="InterPro" id="IPR005850">
    <property type="entry name" value="GalP_Utransf_C"/>
</dbReference>
<reference evidence="12 13" key="1">
    <citation type="journal article" date="2017" name="ISME J.">
        <title>Energy and carbon metabolisms in a deep terrestrial subsurface fluid microbial community.</title>
        <authorList>
            <person name="Momper L."/>
            <person name="Jungbluth S.P."/>
            <person name="Lee M.D."/>
            <person name="Amend J.P."/>
        </authorList>
    </citation>
    <scope>NUCLEOTIDE SEQUENCE [LARGE SCALE GENOMIC DNA]</scope>
    <source>
        <strain evidence="12">SURF_5</strain>
    </source>
</reference>
<dbReference type="EMBL" id="QZKU01000065">
    <property type="protein sequence ID" value="RJP21717.1"/>
    <property type="molecule type" value="Genomic_DNA"/>
</dbReference>
<dbReference type="PIRSF" id="PIRSF000808">
    <property type="entry name" value="GalT"/>
    <property type="match status" value="1"/>
</dbReference>
<dbReference type="PANTHER" id="PTHR42763">
    <property type="entry name" value="ADP-GLUCOSE PHOSPHORYLASE"/>
    <property type="match status" value="1"/>
</dbReference>
<keyword evidence="3 12" id="KW-0548">Nucleotidyltransferase</keyword>
<evidence type="ECO:0000313" key="12">
    <source>
        <dbReference type="EMBL" id="RJP21717.1"/>
    </source>
</evidence>
<feature type="binding site" evidence="9">
    <location>
        <position position="47"/>
    </location>
    <ligand>
        <name>Zn(2+)</name>
        <dbReference type="ChEBI" id="CHEBI:29105"/>
    </ligand>
</feature>
<dbReference type="NCBIfam" id="TIGR00209">
    <property type="entry name" value="galT_1"/>
    <property type="match status" value="1"/>
</dbReference>
<evidence type="ECO:0000256" key="7">
    <source>
        <dbReference type="NCBIfam" id="TIGR00209"/>
    </source>
</evidence>
<evidence type="ECO:0000259" key="11">
    <source>
        <dbReference type="Pfam" id="PF02744"/>
    </source>
</evidence>
<keyword evidence="4 9" id="KW-0479">Metal-binding</keyword>
<feature type="active site" description="Tele-UMP-histidine intermediate" evidence="8">
    <location>
        <position position="164"/>
    </location>
</feature>
<dbReference type="Pfam" id="PF02744">
    <property type="entry name" value="GalP_UDP_tr_C"/>
    <property type="match status" value="1"/>
</dbReference>
<keyword evidence="6" id="KW-0119">Carbohydrate metabolism</keyword>
<evidence type="ECO:0000256" key="9">
    <source>
        <dbReference type="PIRSR" id="PIRSR000808-3"/>
    </source>
</evidence>
<accession>A0A3A4NML4</accession>
<dbReference type="AlphaFoldDB" id="A0A3A4NML4"/>
<dbReference type="GO" id="GO:0008108">
    <property type="term" value="F:UDP-glucose:hexose-1-phosphate uridylyltransferase activity"/>
    <property type="evidence" value="ECO:0007669"/>
    <property type="project" value="UniProtKB-UniRule"/>
</dbReference>
<dbReference type="InterPro" id="IPR001937">
    <property type="entry name" value="GalP_UDPtransf1"/>
</dbReference>
<dbReference type="PANTHER" id="PTHR42763:SF2">
    <property type="entry name" value="ADP-GLUCOSE PHOSPHORYLASE"/>
    <property type="match status" value="1"/>
</dbReference>
<dbReference type="InterPro" id="IPR036265">
    <property type="entry name" value="HIT-like_sf"/>
</dbReference>
<dbReference type="Pfam" id="PF01087">
    <property type="entry name" value="GalP_UDP_transf"/>
    <property type="match status" value="1"/>
</dbReference>
<dbReference type="InterPro" id="IPR053177">
    <property type="entry name" value="ADP-glucose_phosphorylase"/>
</dbReference>
<comment type="caution">
    <text evidence="12">The sequence shown here is derived from an EMBL/GenBank/DDBJ whole genome shotgun (WGS) entry which is preliminary data.</text>
</comment>
<gene>
    <name evidence="12" type="primary">galT</name>
    <name evidence="12" type="ORF">C4520_09345</name>
</gene>
<evidence type="ECO:0000256" key="4">
    <source>
        <dbReference type="ARBA" id="ARBA00022723"/>
    </source>
</evidence>
<evidence type="ECO:0000256" key="5">
    <source>
        <dbReference type="ARBA" id="ARBA00022833"/>
    </source>
</evidence>
<protein>
    <recommendedName>
        <fullName evidence="7">Galactose-1-phosphate uridylyltransferase</fullName>
        <ecNumber evidence="7">2.7.7.12</ecNumber>
    </recommendedName>
</protein>
<feature type="domain" description="Galactose-1-phosphate uridyl transferase N-terminal" evidence="10">
    <location>
        <begin position="4"/>
        <end position="174"/>
    </location>
</feature>
<name>A0A3A4NML4_ABYX5</name>
<keyword evidence="2 12" id="KW-0808">Transferase</keyword>
<dbReference type="Gene3D" id="3.30.428.10">
    <property type="entry name" value="HIT-like"/>
    <property type="match status" value="2"/>
</dbReference>
<dbReference type="EC" id="2.7.7.12" evidence="7"/>
<evidence type="ECO:0000256" key="3">
    <source>
        <dbReference type="ARBA" id="ARBA00022695"/>
    </source>
</evidence>
<feature type="binding site" evidence="9">
    <location>
        <position position="44"/>
    </location>
    <ligand>
        <name>Zn(2+)</name>
        <dbReference type="ChEBI" id="CHEBI:29105"/>
    </ligand>
</feature>
<organism evidence="12 13">
    <name type="scientific">Abyssobacteria bacterium (strain SURF_5)</name>
    <dbReference type="NCBI Taxonomy" id="2093360"/>
    <lineage>
        <taxon>Bacteria</taxon>
        <taxon>Pseudomonadati</taxon>
        <taxon>Candidatus Hydrogenedentota</taxon>
        <taxon>Candidatus Abyssobacteria</taxon>
    </lineage>
</organism>
<evidence type="ECO:0000256" key="8">
    <source>
        <dbReference type="PIRSR" id="PIRSR000808-1"/>
    </source>
</evidence>
<feature type="domain" description="Galactose-1-phosphate uridyl transferase C-terminal" evidence="11">
    <location>
        <begin position="192"/>
        <end position="291"/>
    </location>
</feature>
<dbReference type="SUPFAM" id="SSF54197">
    <property type="entry name" value="HIT-like"/>
    <property type="match status" value="2"/>
</dbReference>
<keyword evidence="5 9" id="KW-0862">Zinc</keyword>
<sequence length="335" mass="38145">MPEFRQNIATREWVIIAAERAERPDQFVRRRERRKALPEFSQSCPFCPGNEHLTPAPTLLVGRGDNWDVRVVPNKYAALRPDDSNEREKIGLFLKAGGYGIAEVIIETPRHDLSIATMSETHVRLVLGAYRQRKMEVAKRHNINFVTLFRNHGERAGTSLEHPHSQLIATPIIPPNVRDQINQSMMSYDSYGTCVYCQMVAEETQQGSRLLIDSEKFVAFVPFASRSPFEVMIVPKQHRAYFGNVADEELDDLARVLKTILCKIHKGLDDPDYNYIIQSAPVGDDDVKYYHWYLSIVPRLTTRAGFEMGSGININVMAPERCAQILRNVEIEACA</sequence>
<comment type="cofactor">
    <cofactor evidence="9">
        <name>Zn(2+)</name>
        <dbReference type="ChEBI" id="CHEBI:29105"/>
    </cofactor>
    <text evidence="9">Binds 1 zinc ion per subunit.</text>
</comment>
<dbReference type="Proteomes" id="UP000265882">
    <property type="component" value="Unassembled WGS sequence"/>
</dbReference>
<dbReference type="InterPro" id="IPR005849">
    <property type="entry name" value="GalP_Utransf_N"/>
</dbReference>
<dbReference type="UniPathway" id="UPA00214"/>
<feature type="binding site" evidence="9">
    <location>
        <position position="111"/>
    </location>
    <ligand>
        <name>Zn(2+)</name>
        <dbReference type="ChEBI" id="CHEBI:29105"/>
    </ligand>
</feature>
<evidence type="ECO:0000256" key="2">
    <source>
        <dbReference type="ARBA" id="ARBA00022679"/>
    </source>
</evidence>
<evidence type="ECO:0000313" key="13">
    <source>
        <dbReference type="Proteomes" id="UP000265882"/>
    </source>
</evidence>
<evidence type="ECO:0000259" key="10">
    <source>
        <dbReference type="Pfam" id="PF01087"/>
    </source>
</evidence>
<dbReference type="GO" id="GO:0008270">
    <property type="term" value="F:zinc ion binding"/>
    <property type="evidence" value="ECO:0007669"/>
    <property type="project" value="InterPro"/>
</dbReference>
<evidence type="ECO:0000256" key="6">
    <source>
        <dbReference type="ARBA" id="ARBA00023277"/>
    </source>
</evidence>
<dbReference type="GO" id="GO:0006012">
    <property type="term" value="P:galactose metabolic process"/>
    <property type="evidence" value="ECO:0007669"/>
    <property type="project" value="UniProtKB-UniRule"/>
</dbReference>